<reference evidence="2" key="2">
    <citation type="journal article" date="2015" name="Data Brief">
        <title>Shoot transcriptome of the giant reed, Arundo donax.</title>
        <authorList>
            <person name="Barrero R.A."/>
            <person name="Guerrero F.D."/>
            <person name="Moolhuijzen P."/>
            <person name="Goolsby J.A."/>
            <person name="Tidwell J."/>
            <person name="Bellgard S.E."/>
            <person name="Bellgard M.I."/>
        </authorList>
    </citation>
    <scope>NUCLEOTIDE SEQUENCE</scope>
    <source>
        <tissue evidence="2">Shoot tissue taken approximately 20 cm above the soil surface</tissue>
    </source>
</reference>
<evidence type="ECO:0000313" key="2">
    <source>
        <dbReference type="EMBL" id="JAE35935.1"/>
    </source>
</evidence>
<protein>
    <submittedName>
        <fullName evidence="2">Uncharacterized protein</fullName>
    </submittedName>
</protein>
<dbReference type="EMBL" id="GBRH01161961">
    <property type="protein sequence ID" value="JAE35935.1"/>
    <property type="molecule type" value="Transcribed_RNA"/>
</dbReference>
<proteinExistence type="predicted"/>
<sequence length="33" mass="3169">MATFPAGDAAIARTGTGAPPPRSAPPQQAGAFS</sequence>
<feature type="region of interest" description="Disordered" evidence="1">
    <location>
        <begin position="1"/>
        <end position="33"/>
    </location>
</feature>
<evidence type="ECO:0000256" key="1">
    <source>
        <dbReference type="SAM" id="MobiDB-lite"/>
    </source>
</evidence>
<accession>A0A0A9HFG6</accession>
<organism evidence="2">
    <name type="scientific">Arundo donax</name>
    <name type="common">Giant reed</name>
    <name type="synonym">Donax arundinaceus</name>
    <dbReference type="NCBI Taxonomy" id="35708"/>
    <lineage>
        <taxon>Eukaryota</taxon>
        <taxon>Viridiplantae</taxon>
        <taxon>Streptophyta</taxon>
        <taxon>Embryophyta</taxon>
        <taxon>Tracheophyta</taxon>
        <taxon>Spermatophyta</taxon>
        <taxon>Magnoliopsida</taxon>
        <taxon>Liliopsida</taxon>
        <taxon>Poales</taxon>
        <taxon>Poaceae</taxon>
        <taxon>PACMAD clade</taxon>
        <taxon>Arundinoideae</taxon>
        <taxon>Arundineae</taxon>
        <taxon>Arundo</taxon>
    </lineage>
</organism>
<reference evidence="2" key="1">
    <citation type="submission" date="2014-09" db="EMBL/GenBank/DDBJ databases">
        <authorList>
            <person name="Magalhaes I.L.F."/>
            <person name="Oliveira U."/>
            <person name="Santos F.R."/>
            <person name="Vidigal T.H.D.A."/>
            <person name="Brescovit A.D."/>
            <person name="Santos A.J."/>
        </authorList>
    </citation>
    <scope>NUCLEOTIDE SEQUENCE</scope>
    <source>
        <tissue evidence="2">Shoot tissue taken approximately 20 cm above the soil surface</tissue>
    </source>
</reference>
<dbReference type="AlphaFoldDB" id="A0A0A9HFG6"/>
<name>A0A0A9HFG6_ARUDO</name>